<comment type="subcellular location">
    <subcellularLocation>
        <location evidence="1 8">Nucleus</location>
    </subcellularLocation>
</comment>
<reference evidence="12" key="1">
    <citation type="journal article" date="2010" name="Plant J.">
        <title>Parallel structural evolution of Auxin Response Factors in the angiosperms.</title>
        <authorList>
            <person name="Finet C."/>
            <person name="Fourquin C."/>
            <person name="Vinauger M."/>
            <person name="Berne-Dedieu A."/>
            <person name="Chambrier P."/>
            <person name="Paindavoine S."/>
            <person name="Scutt C.P."/>
        </authorList>
    </citation>
    <scope>NUCLEOTIDE SEQUENCE</scope>
    <source>
        <tissue evidence="12">Ovule</tissue>
    </source>
</reference>
<organism evidence="12">
    <name type="scientific">Ginkgo biloba</name>
    <name type="common">Ginkgo</name>
    <name type="synonym">Maidenhair tree</name>
    <dbReference type="NCBI Taxonomy" id="3311"/>
    <lineage>
        <taxon>Eukaryota</taxon>
        <taxon>Viridiplantae</taxon>
        <taxon>Streptophyta</taxon>
        <taxon>Embryophyta</taxon>
        <taxon>Tracheophyta</taxon>
        <taxon>Spermatophyta</taxon>
        <taxon>Ginkgoidae</taxon>
        <taxon>Ginkgoales</taxon>
        <taxon>Ginkgoaceae</taxon>
        <taxon>Ginkgo</taxon>
    </lineage>
</organism>
<keyword evidence="3 8" id="KW-0805">Transcription regulation</keyword>
<keyword evidence="7 8" id="KW-0927">Auxin signaling pathway</keyword>
<evidence type="ECO:0000256" key="8">
    <source>
        <dbReference type="RuleBase" id="RU004561"/>
    </source>
</evidence>
<dbReference type="GO" id="GO:0009734">
    <property type="term" value="P:auxin-activated signaling pathway"/>
    <property type="evidence" value="ECO:0007669"/>
    <property type="project" value="UniProtKB-KW"/>
</dbReference>
<keyword evidence="5 8" id="KW-0804">Transcription</keyword>
<evidence type="ECO:0000259" key="10">
    <source>
        <dbReference type="PROSITE" id="PS50863"/>
    </source>
</evidence>
<dbReference type="GO" id="GO:0006355">
    <property type="term" value="P:regulation of DNA-templated transcription"/>
    <property type="evidence" value="ECO:0007669"/>
    <property type="project" value="InterPro"/>
</dbReference>
<dbReference type="InterPro" id="IPR015300">
    <property type="entry name" value="DNA-bd_pseudobarrel_sf"/>
</dbReference>
<dbReference type="PANTHER" id="PTHR31384">
    <property type="entry name" value="AUXIN RESPONSE FACTOR 4-RELATED"/>
    <property type="match status" value="1"/>
</dbReference>
<evidence type="ECO:0000256" key="3">
    <source>
        <dbReference type="ARBA" id="ARBA00023015"/>
    </source>
</evidence>
<dbReference type="SMART" id="SM01019">
    <property type="entry name" value="B3"/>
    <property type="match status" value="1"/>
</dbReference>
<dbReference type="SUPFAM" id="SSF54277">
    <property type="entry name" value="CAD &amp; PB1 domains"/>
    <property type="match status" value="1"/>
</dbReference>
<comment type="function">
    <text evidence="8">Auxin response factors (ARFs) are transcriptional factors that bind specifically to the DNA sequence 5'-TGTCTC-3' found in the auxin-responsive promoter elements (AuxREs).</text>
</comment>
<dbReference type="Gene3D" id="3.10.20.90">
    <property type="entry name" value="Phosphatidylinositol 3-kinase Catalytic Subunit, Chain A, domain 1"/>
    <property type="match status" value="1"/>
</dbReference>
<dbReference type="AlphaFoldDB" id="D4HTT8"/>
<comment type="similarity">
    <text evidence="2 8">Belongs to the ARF family.</text>
</comment>
<evidence type="ECO:0000256" key="5">
    <source>
        <dbReference type="ARBA" id="ARBA00023163"/>
    </source>
</evidence>
<dbReference type="CDD" id="cd10017">
    <property type="entry name" value="B3_DNA"/>
    <property type="match status" value="1"/>
</dbReference>
<accession>D4HTT8</accession>
<dbReference type="SUPFAM" id="SSF101936">
    <property type="entry name" value="DNA-binding pseudobarrel domain"/>
    <property type="match status" value="1"/>
</dbReference>
<dbReference type="EMBL" id="FN263370">
    <property type="protein sequence ID" value="CAX63133.1"/>
    <property type="molecule type" value="mRNA"/>
</dbReference>
<feature type="domain" description="PB1" evidence="11">
    <location>
        <begin position="830"/>
        <end position="914"/>
    </location>
</feature>
<dbReference type="GO" id="GO:0005634">
    <property type="term" value="C:nucleus"/>
    <property type="evidence" value="ECO:0007669"/>
    <property type="project" value="UniProtKB-SubCell"/>
</dbReference>
<dbReference type="FunFam" id="3.10.20.90:FF:000047">
    <property type="entry name" value="Auxin response factor"/>
    <property type="match status" value="1"/>
</dbReference>
<dbReference type="InterPro" id="IPR044835">
    <property type="entry name" value="ARF_plant"/>
</dbReference>
<gene>
    <name evidence="12" type="primary">ARF-L1</name>
</gene>
<feature type="domain" description="TF-B3" evidence="10">
    <location>
        <begin position="143"/>
        <end position="245"/>
    </location>
</feature>
<proteinExistence type="evidence at transcript level"/>
<evidence type="ECO:0000313" key="12">
    <source>
        <dbReference type="EMBL" id="CAX63133.1"/>
    </source>
</evidence>
<feature type="region of interest" description="Disordered" evidence="9">
    <location>
        <begin position="718"/>
        <end position="738"/>
    </location>
</feature>
<dbReference type="Pfam" id="PF02362">
    <property type="entry name" value="B3"/>
    <property type="match status" value="1"/>
</dbReference>
<dbReference type="InterPro" id="IPR033389">
    <property type="entry name" value="AUX/IAA_dom"/>
</dbReference>
<dbReference type="InterPro" id="IPR053793">
    <property type="entry name" value="PB1-like"/>
</dbReference>
<keyword evidence="6 8" id="KW-0539">Nucleus</keyword>
<dbReference type="PROSITE" id="PS50863">
    <property type="entry name" value="B3"/>
    <property type="match status" value="1"/>
</dbReference>
<dbReference type="PROSITE" id="PS51745">
    <property type="entry name" value="PB1"/>
    <property type="match status" value="1"/>
</dbReference>
<dbReference type="Pfam" id="PF02309">
    <property type="entry name" value="AUX_IAA"/>
    <property type="match status" value="1"/>
</dbReference>
<evidence type="ECO:0000256" key="1">
    <source>
        <dbReference type="ARBA" id="ARBA00004123"/>
    </source>
</evidence>
<protein>
    <recommendedName>
        <fullName evidence="8">Auxin response factor</fullName>
    </recommendedName>
</protein>
<dbReference type="Pfam" id="PF06507">
    <property type="entry name" value="ARF_AD"/>
    <property type="match status" value="1"/>
</dbReference>
<dbReference type="FunFam" id="2.40.330.10:FF:000001">
    <property type="entry name" value="Auxin response factor"/>
    <property type="match status" value="1"/>
</dbReference>
<dbReference type="Gene3D" id="2.40.330.10">
    <property type="entry name" value="DNA-binding pseudobarrel domain"/>
    <property type="match status" value="1"/>
</dbReference>
<dbReference type="GO" id="GO:0003677">
    <property type="term" value="F:DNA binding"/>
    <property type="evidence" value="ECO:0007669"/>
    <property type="project" value="UniProtKB-KW"/>
</dbReference>
<dbReference type="InterPro" id="IPR003340">
    <property type="entry name" value="B3_DNA-bd"/>
</dbReference>
<evidence type="ECO:0000259" key="11">
    <source>
        <dbReference type="PROSITE" id="PS51745"/>
    </source>
</evidence>
<dbReference type="PANTHER" id="PTHR31384:SF5">
    <property type="entry name" value="AUXIN RESPONSE FACTOR 3"/>
    <property type="match status" value="1"/>
</dbReference>
<name>D4HTT8_GINBI</name>
<evidence type="ECO:0000256" key="6">
    <source>
        <dbReference type="ARBA" id="ARBA00023242"/>
    </source>
</evidence>
<dbReference type="InterPro" id="IPR010525">
    <property type="entry name" value="ARF_dom"/>
</dbReference>
<evidence type="ECO:0000256" key="9">
    <source>
        <dbReference type="SAM" id="MobiDB-lite"/>
    </source>
</evidence>
<feature type="compositionally biased region" description="Polar residues" evidence="9">
    <location>
        <begin position="718"/>
        <end position="729"/>
    </location>
</feature>
<sequence length="958" mass="106792">MEIDLNSPNGYSNGSFNGNEDMGGAALNKTSICLELWHACAGPLISLPRKGSLVVYFPQGHMEQVTTSLKHQCLEQRQMRPYDLPPQIFCRVLNVNLHADQETDEVYAQVTLVPEPEPAEKDLEEEEEDEEAGVLNKSTPHMFCKTLTASDTSTHGGFSVPRRAAEDCFPPLDYNQQRPSQELVAKDLHGVEWRFRHIYRGQPRRHLLTTGWSVFVNHKGLMSGDAVLFLRGENGELRLGIRRAARQQSVIPSSVLSSQSMHLGVLASAANAVATKSMFHIFYNPRASPAEFLIPYHKYVKSCNLPLSIGMRFKMRFETEDTAERRYTGIITGIGDVDPAKWPGSKWRSLMVGWDEHAANEQQERVSPWEIEPCISVAGLNVSSGTRIKRLKTSLPSTPVDFATPDGGRLLDFGESVRFQKVLQGQEMMPFRAPSRIDGVDLMKCRILDYKGCDTVVEGLGRTRTGNEIQSSVGISDISSRILDFGESVRFQKVLQGQEIVSLKAPHKSAEVDLTKRRVWDCKGCDAVTESFGGERAGNKNFSSLGRPNVASFSDLHSTKGILGQSYMSDRSNTTDYSSAQYLNTNQQHLKSFAQQQREENHPTLPLDIIAPTSIPRALSPSSPFNFPEINNSESWPQVKFPVCRIIDSKKYDLHGDYQQPFNHHNSTWFDVPKTALRWQASPVLPFESEEIRSASCTANLLSSNPSKGQNKCIEISSKQHQLSSQTPATDADQGGDQGKHSCKLFGFSLIEESACIDDAISSRIPRAGVTMNFLHMAHDQEPVQSSILRNLDQPLKDLHDHSEGLESSEHQITFQTISKVPTSVPALGRKCTKVHKQGNIVGRAVDLSKLDGYDELISELERLFNMEGLLNDPEKGWQVVYTDNENDIMLVGDDPWQEFCNIVCKILIYTHEEVEKMAPGMFSDDAQSCSDEQPAIIEVSKSSIDCQDSCSPPATRI</sequence>
<evidence type="ECO:0000256" key="4">
    <source>
        <dbReference type="ARBA" id="ARBA00023125"/>
    </source>
</evidence>
<evidence type="ECO:0000256" key="2">
    <source>
        <dbReference type="ARBA" id="ARBA00007853"/>
    </source>
</evidence>
<keyword evidence="4 8" id="KW-0238">DNA-binding</keyword>
<dbReference type="FunFam" id="2.30.30.1040:FF:000001">
    <property type="entry name" value="Auxin response factor"/>
    <property type="match status" value="1"/>
</dbReference>
<comment type="subunit">
    <text evidence="8">Homodimers and heterodimers.</text>
</comment>
<evidence type="ECO:0000256" key="7">
    <source>
        <dbReference type="ARBA" id="ARBA00023294"/>
    </source>
</evidence>
<dbReference type="Gene3D" id="2.30.30.1040">
    <property type="match status" value="1"/>
</dbReference>